<dbReference type="EMBL" id="JYFC01000009">
    <property type="protein sequence ID" value="KJC63041.1"/>
    <property type="molecule type" value="Genomic_DNA"/>
</dbReference>
<evidence type="ECO:0000313" key="3">
    <source>
        <dbReference type="Proteomes" id="UP000032503"/>
    </source>
</evidence>
<proteinExistence type="predicted"/>
<dbReference type="EMBL" id="FUYG01000016">
    <property type="protein sequence ID" value="SKB03392.1"/>
    <property type="molecule type" value="Genomic_DNA"/>
</dbReference>
<evidence type="ECO:0000313" key="1">
    <source>
        <dbReference type="EMBL" id="KJC63041.1"/>
    </source>
</evidence>
<dbReference type="AlphaFoldDB" id="A0A1T4YNQ2"/>
<protein>
    <submittedName>
        <fullName evidence="2">Uncharacterized protein</fullName>
    </submittedName>
</protein>
<sequence length="106" mass="11824">MNIVDSDERDSTWEQHSSLFRVYFATVPDAAVRTVDVSDATFTETFAWARGEADAGETIAVALVGIDNRGLRGLTWLFGADPNDSSESGLHTRMLAEMYQEHRDRV</sequence>
<gene>
    <name evidence="2" type="ORF">SAMN06295879_3717</name>
    <name evidence="1" type="ORF">TZ00_16780</name>
</gene>
<keyword evidence="3" id="KW-1185">Reference proteome</keyword>
<name>A0A1T4YNQ2_9MICO</name>
<reference evidence="4" key="4">
    <citation type="submission" date="2017-02" db="EMBL/GenBank/DDBJ databases">
        <authorList>
            <person name="Varghese N."/>
            <person name="Submissions S."/>
        </authorList>
    </citation>
    <scope>NUCLEOTIDE SEQUENCE [LARGE SCALE GENOMIC DNA]</scope>
    <source>
        <strain evidence="4">VKM Ac-2052</strain>
    </source>
</reference>
<evidence type="ECO:0000313" key="4">
    <source>
        <dbReference type="Proteomes" id="UP000189735"/>
    </source>
</evidence>
<dbReference type="Proteomes" id="UP000032503">
    <property type="component" value="Unassembled WGS sequence"/>
</dbReference>
<organism evidence="2 4">
    <name type="scientific">Agreia bicolorata</name>
    <dbReference type="NCBI Taxonomy" id="110935"/>
    <lineage>
        <taxon>Bacteria</taxon>
        <taxon>Bacillati</taxon>
        <taxon>Actinomycetota</taxon>
        <taxon>Actinomycetes</taxon>
        <taxon>Micrococcales</taxon>
        <taxon>Microbacteriaceae</taxon>
        <taxon>Agreia</taxon>
    </lineage>
</organism>
<reference evidence="2" key="3">
    <citation type="submission" date="2017-02" db="EMBL/GenBank/DDBJ databases">
        <authorList>
            <person name="Peterson S.W."/>
        </authorList>
    </citation>
    <scope>NUCLEOTIDE SEQUENCE [LARGE SCALE GENOMIC DNA]</scope>
    <source>
        <strain evidence="2">VKM Ac-2052</strain>
    </source>
</reference>
<dbReference type="Proteomes" id="UP000189735">
    <property type="component" value="Unassembled WGS sequence"/>
</dbReference>
<dbReference type="RefSeq" id="WP_044443516.1">
    <property type="nucleotide sequence ID" value="NZ_FUYG01000016.1"/>
</dbReference>
<reference evidence="1" key="2">
    <citation type="submission" date="2015-02" db="EMBL/GenBank/DDBJ databases">
        <authorList>
            <person name="Vasilyev I.Y."/>
            <person name="Siniagina M.N."/>
            <person name="Malanin S.Y."/>
            <person name="Boulygina E.A."/>
            <person name="Grygoryeva T.V."/>
            <person name="Yarullina D.R."/>
            <person name="Ilinskaya O.N."/>
        </authorList>
    </citation>
    <scope>NUCLEOTIDE SEQUENCE</scope>
    <source>
        <strain evidence="1">VKM Ac-1804</strain>
    </source>
</reference>
<evidence type="ECO:0000313" key="2">
    <source>
        <dbReference type="EMBL" id="SKB03392.1"/>
    </source>
</evidence>
<accession>A0A1T4YNQ2</accession>
<reference evidence="1 3" key="1">
    <citation type="journal article" date="2001" name="Int. J. Syst. Evol. Microbiol.">
        <title>Agreia bicolorata gen. nov., sp. nov., to accommodate actinobacteria isolated from narrow reed grass infected by the nematode Heteroanguina graminophila.</title>
        <authorList>
            <person name="Evtushenko L.I."/>
            <person name="Dorofeeva L.V."/>
            <person name="Dobrovolskaya T.G."/>
            <person name="Streshinskaya G.M."/>
            <person name="Subbotin S.A."/>
            <person name="Tiedje J.M."/>
        </authorList>
    </citation>
    <scope>NUCLEOTIDE SEQUENCE [LARGE SCALE GENOMIC DNA]</scope>
    <source>
        <strain evidence="1 3">VKM Ac-1804</strain>
    </source>
</reference>